<gene>
    <name evidence="12" type="ORF">UFOPK1561_00062</name>
</gene>
<comment type="subcellular location">
    <subcellularLocation>
        <location evidence="2">Membrane</location>
        <topology evidence="2">Multi-pass membrane protein</topology>
    </subcellularLocation>
</comment>
<accession>A0A6J6C9I0</accession>
<dbReference type="Pfam" id="PF02163">
    <property type="entry name" value="Peptidase_M50"/>
    <property type="match status" value="1"/>
</dbReference>
<feature type="domain" description="Peptidase M50" evidence="11">
    <location>
        <begin position="14"/>
        <end position="405"/>
    </location>
</feature>
<evidence type="ECO:0000256" key="1">
    <source>
        <dbReference type="ARBA" id="ARBA00001947"/>
    </source>
</evidence>
<evidence type="ECO:0000256" key="3">
    <source>
        <dbReference type="ARBA" id="ARBA00022670"/>
    </source>
</evidence>
<evidence type="ECO:0000256" key="4">
    <source>
        <dbReference type="ARBA" id="ARBA00022692"/>
    </source>
</evidence>
<dbReference type="SUPFAM" id="SSF50156">
    <property type="entry name" value="PDZ domain-like"/>
    <property type="match status" value="1"/>
</dbReference>
<keyword evidence="4 10" id="KW-0812">Transmembrane</keyword>
<evidence type="ECO:0000256" key="7">
    <source>
        <dbReference type="ARBA" id="ARBA00022989"/>
    </source>
</evidence>
<reference evidence="12" key="1">
    <citation type="submission" date="2020-05" db="EMBL/GenBank/DDBJ databases">
        <authorList>
            <person name="Chiriac C."/>
            <person name="Salcher M."/>
            <person name="Ghai R."/>
            <person name="Kavagutti S V."/>
        </authorList>
    </citation>
    <scope>NUCLEOTIDE SEQUENCE</scope>
</reference>
<dbReference type="PANTHER" id="PTHR42837">
    <property type="entry name" value="REGULATOR OF SIGMA-E PROTEASE RSEP"/>
    <property type="match status" value="1"/>
</dbReference>
<keyword evidence="7 10" id="KW-1133">Transmembrane helix</keyword>
<evidence type="ECO:0000256" key="6">
    <source>
        <dbReference type="ARBA" id="ARBA00022833"/>
    </source>
</evidence>
<evidence type="ECO:0000256" key="9">
    <source>
        <dbReference type="ARBA" id="ARBA00023136"/>
    </source>
</evidence>
<feature type="transmembrane region" description="Helical" evidence="10">
    <location>
        <begin position="6"/>
        <end position="25"/>
    </location>
</feature>
<dbReference type="GO" id="GO:0016020">
    <property type="term" value="C:membrane"/>
    <property type="evidence" value="ECO:0007669"/>
    <property type="project" value="UniProtKB-SubCell"/>
</dbReference>
<dbReference type="InterPro" id="IPR004387">
    <property type="entry name" value="Pept_M50_Zn"/>
</dbReference>
<proteinExistence type="predicted"/>
<keyword evidence="5" id="KW-0378">Hydrolase</keyword>
<name>A0A6J6C9I0_9ZZZZ</name>
<dbReference type="EMBL" id="CAEZSZ010000003">
    <property type="protein sequence ID" value="CAB4548030.1"/>
    <property type="molecule type" value="Genomic_DNA"/>
</dbReference>
<sequence>MVETLWYLGGIVFVAIGIAVSIGLHEIGHLWPAKKFGVKVPNYAIGFGPTLYKFTRGETTYSLKLIPLGGYITMIGMYPPAKVKVGSKVKAGKSLDVDGNQKKKSFFADMILSAREAHSEHVTPADKNRMFYQLPVWKRMIVMLGGPLMNLLLGTAIMVAVLVGFGTNQQSNRIAEVSPCVVSDVSSQRQCVESDPPSPAVTAGLEKNDRIEAINGVKFENWNSLSQLLSVGSIANLSVLRGEELIDIQVTPVAALRAKTDENGQLVLDSNSQPVMVERPVLGIIFDVERKPDTVIGALQKSGESVALVGQMIMTLPQQLTDVAIATVTSQPRNPNGAVSIVGIAQISGTVAATDEVDAADKIATGLLIIGSLNFALFAFNMLPLLPLDGGHIAGGIYETAKRGIYKLRRKPDPGPADTALLMPITWFVFIALMAMSALLIIADLVNPISI</sequence>
<protein>
    <submittedName>
        <fullName evidence="12">Unannotated protein</fullName>
    </submittedName>
</protein>
<dbReference type="InterPro" id="IPR008915">
    <property type="entry name" value="Peptidase_M50"/>
</dbReference>
<evidence type="ECO:0000256" key="2">
    <source>
        <dbReference type="ARBA" id="ARBA00004141"/>
    </source>
</evidence>
<evidence type="ECO:0000256" key="5">
    <source>
        <dbReference type="ARBA" id="ARBA00022801"/>
    </source>
</evidence>
<dbReference type="CDD" id="cd06163">
    <property type="entry name" value="S2P-M50_PDZ_RseP-like"/>
    <property type="match status" value="1"/>
</dbReference>
<organism evidence="12">
    <name type="scientific">freshwater metagenome</name>
    <dbReference type="NCBI Taxonomy" id="449393"/>
    <lineage>
        <taxon>unclassified sequences</taxon>
        <taxon>metagenomes</taxon>
        <taxon>ecological metagenomes</taxon>
    </lineage>
</organism>
<feature type="transmembrane region" description="Helical" evidence="10">
    <location>
        <begin position="140"/>
        <end position="165"/>
    </location>
</feature>
<evidence type="ECO:0000259" key="11">
    <source>
        <dbReference type="Pfam" id="PF02163"/>
    </source>
</evidence>
<evidence type="ECO:0000256" key="8">
    <source>
        <dbReference type="ARBA" id="ARBA00023049"/>
    </source>
</evidence>
<dbReference type="AlphaFoldDB" id="A0A6J6C9I0"/>
<dbReference type="GO" id="GO:0006508">
    <property type="term" value="P:proteolysis"/>
    <property type="evidence" value="ECO:0007669"/>
    <property type="project" value="UniProtKB-KW"/>
</dbReference>
<keyword evidence="3" id="KW-0645">Protease</keyword>
<keyword evidence="8" id="KW-0482">Metalloprotease</keyword>
<dbReference type="GO" id="GO:0004222">
    <property type="term" value="F:metalloendopeptidase activity"/>
    <property type="evidence" value="ECO:0007669"/>
    <property type="project" value="InterPro"/>
</dbReference>
<dbReference type="Gene3D" id="2.30.42.10">
    <property type="match status" value="1"/>
</dbReference>
<comment type="cofactor">
    <cofactor evidence="1">
        <name>Zn(2+)</name>
        <dbReference type="ChEBI" id="CHEBI:29105"/>
    </cofactor>
</comment>
<dbReference type="CDD" id="cd05709">
    <property type="entry name" value="S2P-M50"/>
    <property type="match status" value="1"/>
</dbReference>
<keyword evidence="9 10" id="KW-0472">Membrane</keyword>
<keyword evidence="6" id="KW-0862">Zinc</keyword>
<feature type="transmembrane region" description="Helical" evidence="10">
    <location>
        <begin position="363"/>
        <end position="383"/>
    </location>
</feature>
<evidence type="ECO:0000313" key="12">
    <source>
        <dbReference type="EMBL" id="CAB4548030.1"/>
    </source>
</evidence>
<dbReference type="InterPro" id="IPR036034">
    <property type="entry name" value="PDZ_sf"/>
</dbReference>
<evidence type="ECO:0000256" key="10">
    <source>
        <dbReference type="SAM" id="Phobius"/>
    </source>
</evidence>
<dbReference type="PANTHER" id="PTHR42837:SF2">
    <property type="entry name" value="MEMBRANE METALLOPROTEASE ARASP2, CHLOROPLASTIC-RELATED"/>
    <property type="match status" value="1"/>
</dbReference>
<feature type="transmembrane region" description="Helical" evidence="10">
    <location>
        <begin position="425"/>
        <end position="446"/>
    </location>
</feature>